<evidence type="ECO:0000256" key="2">
    <source>
        <dbReference type="ARBA" id="ARBA00022701"/>
    </source>
</evidence>
<comment type="caution">
    <text evidence="14">The sequence shown here is derived from an EMBL/GenBank/DDBJ whole genome shotgun (WGS) entry which is preliminary data.</text>
</comment>
<dbReference type="Pfam" id="PF00004">
    <property type="entry name" value="AAA"/>
    <property type="match status" value="1"/>
</dbReference>
<dbReference type="Proteomes" id="UP000886520">
    <property type="component" value="Chromosome 1"/>
</dbReference>
<dbReference type="AlphaFoldDB" id="A0A9D4VGH5"/>
<evidence type="ECO:0000256" key="7">
    <source>
        <dbReference type="ARBA" id="ARBA00036378"/>
    </source>
</evidence>
<keyword evidence="15" id="KW-1185">Reference proteome</keyword>
<feature type="region of interest" description="Disordered" evidence="10">
    <location>
        <begin position="135"/>
        <end position="179"/>
    </location>
</feature>
<dbReference type="InterPro" id="IPR007330">
    <property type="entry name" value="MIT_dom"/>
</dbReference>
<keyword evidence="6" id="KW-0413">Isomerase</keyword>
<evidence type="ECO:0000256" key="10">
    <source>
        <dbReference type="SAM" id="MobiDB-lite"/>
    </source>
</evidence>
<dbReference type="InterPro" id="IPR050304">
    <property type="entry name" value="MT-severing_AAA_ATPase"/>
</dbReference>
<evidence type="ECO:0000313" key="15">
    <source>
        <dbReference type="Proteomes" id="UP000886520"/>
    </source>
</evidence>
<dbReference type="PROSITE" id="PS00674">
    <property type="entry name" value="AAA"/>
    <property type="match status" value="1"/>
</dbReference>
<evidence type="ECO:0000259" key="11">
    <source>
        <dbReference type="SMART" id="SM00382"/>
    </source>
</evidence>
<reference evidence="14" key="1">
    <citation type="submission" date="2021-01" db="EMBL/GenBank/DDBJ databases">
        <title>Adiantum capillus-veneris genome.</title>
        <authorList>
            <person name="Fang Y."/>
            <person name="Liao Q."/>
        </authorList>
    </citation>
    <scope>NUCLEOTIDE SEQUENCE</scope>
    <source>
        <strain evidence="14">H3</strain>
        <tissue evidence="14">Leaf</tissue>
    </source>
</reference>
<dbReference type="FunFam" id="3.40.50.300:FF:000958">
    <property type="entry name" value="Spastin, putative"/>
    <property type="match status" value="1"/>
</dbReference>
<comment type="catalytic activity">
    <reaction evidence="7">
        <text>n ATP + n H2O + a microtubule = n ADP + n phosphate + (n+1) alpha/beta tubulin heterodimers.</text>
        <dbReference type="EC" id="5.6.1.1"/>
    </reaction>
</comment>
<dbReference type="Pfam" id="PF09336">
    <property type="entry name" value="Vps4_C"/>
    <property type="match status" value="1"/>
</dbReference>
<keyword evidence="4 9" id="KW-0067">ATP-binding</keyword>
<dbReference type="GO" id="GO:0005874">
    <property type="term" value="C:microtubule"/>
    <property type="evidence" value="ECO:0007669"/>
    <property type="project" value="UniProtKB-KW"/>
</dbReference>
<accession>A0A9D4VGH5</accession>
<dbReference type="GO" id="GO:0005524">
    <property type="term" value="F:ATP binding"/>
    <property type="evidence" value="ECO:0007669"/>
    <property type="project" value="UniProtKB-KW"/>
</dbReference>
<dbReference type="InterPro" id="IPR015415">
    <property type="entry name" value="Spast_Vps4_C"/>
</dbReference>
<feature type="domain" description="MIT" evidence="12">
    <location>
        <begin position="50"/>
        <end position="126"/>
    </location>
</feature>
<evidence type="ECO:0000313" key="14">
    <source>
        <dbReference type="EMBL" id="KAI5084972.1"/>
    </source>
</evidence>
<keyword evidence="2" id="KW-0493">Microtubule</keyword>
<dbReference type="OrthoDB" id="10251136at2759"/>
<evidence type="ECO:0000256" key="4">
    <source>
        <dbReference type="ARBA" id="ARBA00022840"/>
    </source>
</evidence>
<keyword evidence="3 9" id="KW-0547">Nucleotide-binding</keyword>
<dbReference type="InterPro" id="IPR003593">
    <property type="entry name" value="AAA+_ATPase"/>
</dbReference>
<comment type="similarity">
    <text evidence="9">Belongs to the AAA ATPase family.</text>
</comment>
<keyword evidence="5" id="KW-0472">Membrane</keyword>
<dbReference type="InterPro" id="IPR003959">
    <property type="entry name" value="ATPase_AAA_core"/>
</dbReference>
<dbReference type="InterPro" id="IPR003960">
    <property type="entry name" value="ATPase_AAA_CS"/>
</dbReference>
<keyword evidence="1" id="KW-0934">Plastid</keyword>
<dbReference type="GO" id="GO:0016887">
    <property type="term" value="F:ATP hydrolysis activity"/>
    <property type="evidence" value="ECO:0007669"/>
    <property type="project" value="InterPro"/>
</dbReference>
<evidence type="ECO:0000313" key="13">
    <source>
        <dbReference type="EMBL" id="KAI5084206.1"/>
    </source>
</evidence>
<dbReference type="EC" id="5.6.1.1" evidence="8"/>
<sequence length="477" mass="52610">MWALEKLSSLVFSPPTEENHRNTKWMNEGQDPTSSLVPYQTGKQRAEQKLKGYFSLAKAEIDKALHTEENGLTGEAIQHHKAAQLVLAEGLSVCRSLPAGHVSETTNMYKEKMLKWRDEVNQRLQVLANREKRASVGKALPAPNPRVAKPARGSLIRSSSGSGSTSPTGANSSSDNEALLPKGVDSRLAAVIENEILDRSPAVNWDSIAGLDKAKQTLMEMVTLPIRRSDLFTGLRKPARGLVLFGPPGNGKTLLAKAVASESSATFFCISASSLTSKWVGEGEKLMRALFGVAKVRQPSVIFIDEIDSIMSARSSNEHEASRRLKSEFLIQFDGVMSNDEDRVVIMGATNRPEEIDDAVRRRLVKRIYVPLPSFGTRKELLSKLLRGTAYSLPQADIERIAHATDGYSGSDLHALCQEAAMMPIRELGSHVNTVKADQVRSLKYIDFQEAMRSIRPSISKDQLQHFELWNQSFGSN</sequence>
<evidence type="ECO:0000256" key="1">
    <source>
        <dbReference type="ARBA" id="ARBA00022528"/>
    </source>
</evidence>
<evidence type="ECO:0000256" key="9">
    <source>
        <dbReference type="RuleBase" id="RU003651"/>
    </source>
</evidence>
<dbReference type="SMART" id="SM00745">
    <property type="entry name" value="MIT"/>
    <property type="match status" value="1"/>
</dbReference>
<evidence type="ECO:0000256" key="3">
    <source>
        <dbReference type="ARBA" id="ARBA00022741"/>
    </source>
</evidence>
<evidence type="ECO:0000256" key="8">
    <source>
        <dbReference type="ARBA" id="ARBA00038871"/>
    </source>
</evidence>
<feature type="domain" description="AAA+ ATPase" evidence="11">
    <location>
        <begin position="238"/>
        <end position="374"/>
    </location>
</feature>
<dbReference type="PANTHER" id="PTHR23074:SF86">
    <property type="entry name" value="SPASTIN"/>
    <property type="match status" value="1"/>
</dbReference>
<gene>
    <name evidence="13" type="ORF">GOP47_0000375</name>
    <name evidence="14" type="ORF">GOP47_0001141</name>
</gene>
<evidence type="ECO:0000259" key="12">
    <source>
        <dbReference type="SMART" id="SM00745"/>
    </source>
</evidence>
<dbReference type="Gene3D" id="3.40.50.300">
    <property type="entry name" value="P-loop containing nucleotide triphosphate hydrolases"/>
    <property type="match status" value="1"/>
</dbReference>
<dbReference type="InterPro" id="IPR041569">
    <property type="entry name" value="AAA_lid_3"/>
</dbReference>
<dbReference type="GO" id="GO:0008568">
    <property type="term" value="F:microtubule severing ATPase activity"/>
    <property type="evidence" value="ECO:0007669"/>
    <property type="project" value="UniProtKB-EC"/>
</dbReference>
<dbReference type="EMBL" id="JABFUD020000001">
    <property type="protein sequence ID" value="KAI5084972.1"/>
    <property type="molecule type" value="Genomic_DNA"/>
</dbReference>
<evidence type="ECO:0000256" key="6">
    <source>
        <dbReference type="ARBA" id="ARBA00023235"/>
    </source>
</evidence>
<keyword evidence="1" id="KW-0150">Chloroplast</keyword>
<dbReference type="InterPro" id="IPR027417">
    <property type="entry name" value="P-loop_NTPase"/>
</dbReference>
<name>A0A9D4VGH5_ADICA</name>
<dbReference type="Gene3D" id="1.20.58.80">
    <property type="entry name" value="Phosphotransferase system, lactose/cellobiose-type IIA subunit"/>
    <property type="match status" value="1"/>
</dbReference>
<dbReference type="PANTHER" id="PTHR23074">
    <property type="entry name" value="AAA DOMAIN-CONTAINING"/>
    <property type="match status" value="1"/>
</dbReference>
<organism evidence="14 15">
    <name type="scientific">Adiantum capillus-veneris</name>
    <name type="common">Maidenhair fern</name>
    <dbReference type="NCBI Taxonomy" id="13818"/>
    <lineage>
        <taxon>Eukaryota</taxon>
        <taxon>Viridiplantae</taxon>
        <taxon>Streptophyta</taxon>
        <taxon>Embryophyta</taxon>
        <taxon>Tracheophyta</taxon>
        <taxon>Polypodiopsida</taxon>
        <taxon>Polypodiidae</taxon>
        <taxon>Polypodiales</taxon>
        <taxon>Pteridineae</taxon>
        <taxon>Pteridaceae</taxon>
        <taxon>Vittarioideae</taxon>
        <taxon>Adiantum</taxon>
    </lineage>
</organism>
<evidence type="ECO:0000256" key="5">
    <source>
        <dbReference type="ARBA" id="ARBA00023136"/>
    </source>
</evidence>
<dbReference type="SMART" id="SM00382">
    <property type="entry name" value="AAA"/>
    <property type="match status" value="1"/>
</dbReference>
<protein>
    <recommendedName>
        <fullName evidence="8">microtubule-severing ATPase</fullName>
        <ecNumber evidence="8">5.6.1.1</ecNumber>
    </recommendedName>
</protein>
<proteinExistence type="inferred from homology"/>
<dbReference type="EMBL" id="JABFUD020000001">
    <property type="protein sequence ID" value="KAI5084206.1"/>
    <property type="molecule type" value="Genomic_DNA"/>
</dbReference>
<feature type="region of interest" description="Disordered" evidence="10">
    <location>
        <begin position="13"/>
        <end position="35"/>
    </location>
</feature>
<dbReference type="Pfam" id="PF17862">
    <property type="entry name" value="AAA_lid_3"/>
    <property type="match status" value="1"/>
</dbReference>
<dbReference type="SUPFAM" id="SSF52540">
    <property type="entry name" value="P-loop containing nucleoside triphosphate hydrolases"/>
    <property type="match status" value="1"/>
</dbReference>
<dbReference type="Gene3D" id="1.10.8.60">
    <property type="match status" value="1"/>
</dbReference>
<dbReference type="FunFam" id="1.10.8.60:FF:000022">
    <property type="entry name" value="Fidgetin like 1"/>
    <property type="match status" value="1"/>
</dbReference>
<feature type="compositionally biased region" description="Low complexity" evidence="10">
    <location>
        <begin position="153"/>
        <end position="174"/>
    </location>
</feature>